<protein>
    <submittedName>
        <fullName evidence="1">Uncharacterized protein</fullName>
    </submittedName>
</protein>
<reference evidence="1 2" key="1">
    <citation type="submission" date="2018-09" db="EMBL/GenBank/DDBJ databases">
        <title>Genome sequencing of strain 6GH32-13.</title>
        <authorList>
            <person name="Weon H.-Y."/>
            <person name="Heo J."/>
            <person name="Kwon S.-W."/>
        </authorList>
    </citation>
    <scope>NUCLEOTIDE SEQUENCE [LARGE SCALE GENOMIC DNA]</scope>
    <source>
        <strain evidence="1 2">5GH32-13</strain>
    </source>
</reference>
<dbReference type="EMBL" id="CP032157">
    <property type="protein sequence ID" value="AXY72712.1"/>
    <property type="molecule type" value="Genomic_DNA"/>
</dbReference>
<sequence>MKCDPVAKQCELTTGNQPSPAAGMMHYEVSITGTAYVHSITYQGEQGPITLSKPTLPLNIQVPVQQNAPTGMQVQGMATDGAVHIRQAFIMGKDTTEVKDICEG</sequence>
<keyword evidence="2" id="KW-1185">Reference proteome</keyword>
<name>A0A3B7MEK0_9BACT</name>
<organism evidence="1 2">
    <name type="scientific">Paraflavitalea soli</name>
    <dbReference type="NCBI Taxonomy" id="2315862"/>
    <lineage>
        <taxon>Bacteria</taxon>
        <taxon>Pseudomonadati</taxon>
        <taxon>Bacteroidota</taxon>
        <taxon>Chitinophagia</taxon>
        <taxon>Chitinophagales</taxon>
        <taxon>Chitinophagaceae</taxon>
        <taxon>Paraflavitalea</taxon>
    </lineage>
</organism>
<dbReference type="KEGG" id="pseg:D3H65_01430"/>
<proteinExistence type="predicted"/>
<gene>
    <name evidence="1" type="ORF">D3H65_01430</name>
</gene>
<evidence type="ECO:0000313" key="1">
    <source>
        <dbReference type="EMBL" id="AXY72712.1"/>
    </source>
</evidence>
<dbReference type="Proteomes" id="UP000263900">
    <property type="component" value="Chromosome"/>
</dbReference>
<accession>A0A3B7MEK0</accession>
<dbReference type="AlphaFoldDB" id="A0A3B7MEK0"/>
<evidence type="ECO:0000313" key="2">
    <source>
        <dbReference type="Proteomes" id="UP000263900"/>
    </source>
</evidence>